<keyword evidence="1" id="KW-0812">Transmembrane</keyword>
<feature type="transmembrane region" description="Helical" evidence="1">
    <location>
        <begin position="99"/>
        <end position="116"/>
    </location>
</feature>
<keyword evidence="1" id="KW-0472">Membrane</keyword>
<gene>
    <name evidence="2" type="ORF">HMPREF9248_0515</name>
</gene>
<organism evidence="2 3">
    <name type="scientific">Fannyhessea vaginae PB189-T1-4</name>
    <dbReference type="NCBI Taxonomy" id="866774"/>
    <lineage>
        <taxon>Bacteria</taxon>
        <taxon>Bacillati</taxon>
        <taxon>Actinomycetota</taxon>
        <taxon>Coriobacteriia</taxon>
        <taxon>Coriobacteriales</taxon>
        <taxon>Atopobiaceae</taxon>
        <taxon>Fannyhessea</taxon>
    </lineage>
</organism>
<feature type="transmembrane region" description="Helical" evidence="1">
    <location>
        <begin position="66"/>
        <end position="87"/>
    </location>
</feature>
<proteinExistence type="predicted"/>
<feature type="transmembrane region" description="Helical" evidence="1">
    <location>
        <begin position="36"/>
        <end position="54"/>
    </location>
</feature>
<evidence type="ECO:0000313" key="3">
    <source>
        <dbReference type="Proteomes" id="UP000004431"/>
    </source>
</evidence>
<reference evidence="2 3" key="1">
    <citation type="submission" date="2010-08" db="EMBL/GenBank/DDBJ databases">
        <authorList>
            <person name="Durkin A.S."/>
            <person name="Madupu R."/>
            <person name="Torralba M."/>
            <person name="Gillis M."/>
            <person name="Methe B."/>
            <person name="Sutton G."/>
            <person name="Nelson K.E."/>
        </authorList>
    </citation>
    <scope>NUCLEOTIDE SEQUENCE [LARGE SCALE GENOMIC DNA]</scope>
    <source>
        <strain evidence="2 3">PB189-T1-4</strain>
    </source>
</reference>
<evidence type="ECO:0008006" key="4">
    <source>
        <dbReference type="Google" id="ProtNLM"/>
    </source>
</evidence>
<protein>
    <recommendedName>
        <fullName evidence="4">LemA family protein</fullName>
    </recommendedName>
</protein>
<dbReference type="EMBL" id="AEDQ01000029">
    <property type="protein sequence ID" value="EFL43876.1"/>
    <property type="molecule type" value="Genomic_DNA"/>
</dbReference>
<dbReference type="RefSeq" id="WP_006304539.1">
    <property type="nucleotide sequence ID" value="NZ_AEDQ01000029.1"/>
</dbReference>
<dbReference type="Proteomes" id="UP000004431">
    <property type="component" value="Unassembled WGS sequence"/>
</dbReference>
<accession>A0ABP2J127</accession>
<sequence length="223" mass="24530">MKKSFSTCLVPLLLFVIWLAAMFIFRQTTVSDELFYTTLACGCIGVIACLVYLLGFNTASAKTNEAAYTASIYTNTYLVVCLVANYALSHTSAKVDHTLFINLVILCIYIAVVYYAHRATAQVEATVQTVEAAMNVSTLISKKMAALLAVAPNEQIKKELLAVKQLFDYSNALSNSTTLPYENDIYARLGELETLIRQQSDDATLSQHIAALESAVKMRNALK</sequence>
<evidence type="ECO:0000313" key="2">
    <source>
        <dbReference type="EMBL" id="EFL43876.1"/>
    </source>
</evidence>
<keyword evidence="3" id="KW-1185">Reference proteome</keyword>
<evidence type="ECO:0000256" key="1">
    <source>
        <dbReference type="SAM" id="Phobius"/>
    </source>
</evidence>
<keyword evidence="1" id="KW-1133">Transmembrane helix</keyword>
<name>A0ABP2J127_9ACTN</name>
<comment type="caution">
    <text evidence="2">The sequence shown here is derived from an EMBL/GenBank/DDBJ whole genome shotgun (WGS) entry which is preliminary data.</text>
</comment>